<reference evidence="3 4" key="1">
    <citation type="submission" date="2024-01" db="EMBL/GenBank/DDBJ databases">
        <title>The complete chloroplast genome sequence of Lithospermum erythrorhizon: insights into the phylogenetic relationship among Boraginaceae species and the maternal lineages of purple gromwells.</title>
        <authorList>
            <person name="Okada T."/>
            <person name="Watanabe K."/>
        </authorList>
    </citation>
    <scope>NUCLEOTIDE SEQUENCE [LARGE SCALE GENOMIC DNA]</scope>
</reference>
<dbReference type="InterPro" id="IPR038077">
    <property type="entry name" value="Troponin_sf"/>
</dbReference>
<keyword evidence="1" id="KW-0175">Coiled coil</keyword>
<feature type="region of interest" description="Disordered" evidence="2">
    <location>
        <begin position="1"/>
        <end position="33"/>
    </location>
</feature>
<feature type="region of interest" description="Disordered" evidence="2">
    <location>
        <begin position="162"/>
        <end position="187"/>
    </location>
</feature>
<proteinExistence type="predicted"/>
<organism evidence="3 4">
    <name type="scientific">Lithospermum erythrorhizon</name>
    <name type="common">Purple gromwell</name>
    <name type="synonym">Lithospermum officinale var. erythrorhizon</name>
    <dbReference type="NCBI Taxonomy" id="34254"/>
    <lineage>
        <taxon>Eukaryota</taxon>
        <taxon>Viridiplantae</taxon>
        <taxon>Streptophyta</taxon>
        <taxon>Embryophyta</taxon>
        <taxon>Tracheophyta</taxon>
        <taxon>Spermatophyta</taxon>
        <taxon>Magnoliopsida</taxon>
        <taxon>eudicotyledons</taxon>
        <taxon>Gunneridae</taxon>
        <taxon>Pentapetalae</taxon>
        <taxon>asterids</taxon>
        <taxon>lamiids</taxon>
        <taxon>Boraginales</taxon>
        <taxon>Boraginaceae</taxon>
        <taxon>Boraginoideae</taxon>
        <taxon>Lithospermeae</taxon>
        <taxon>Lithospermum</taxon>
    </lineage>
</organism>
<comment type="caution">
    <text evidence="3">The sequence shown here is derived from an EMBL/GenBank/DDBJ whole genome shotgun (WGS) entry which is preliminary data.</text>
</comment>
<evidence type="ECO:0000256" key="1">
    <source>
        <dbReference type="SAM" id="Coils"/>
    </source>
</evidence>
<gene>
    <name evidence="3" type="ORF">LIER_30750</name>
</gene>
<keyword evidence="4" id="KW-1185">Reference proteome</keyword>
<feature type="coiled-coil region" evidence="1">
    <location>
        <begin position="76"/>
        <end position="103"/>
    </location>
</feature>
<sequence length="187" mass="21096">MNASHVMARRLDSLDEDLGISRENERASQFKNEKKAATEQALAKIAKCKDLEALNVKLEGEKFDLSLKLPRQQLSLSQETKRANEAEQKAQVAQESATKANEEYRASEAFHDELGEETTYCLCRFVKTFKDINPSLVTHYQEFINGYPSHWFSSLDIEAPLSPMEGKENEAIPEAQGHPQAQDPPQS</sequence>
<accession>A0AAV3RPS1</accession>
<name>A0AAV3RPS1_LITER</name>
<dbReference type="AlphaFoldDB" id="A0AAV3RPS1"/>
<evidence type="ECO:0000256" key="2">
    <source>
        <dbReference type="SAM" id="MobiDB-lite"/>
    </source>
</evidence>
<evidence type="ECO:0000313" key="3">
    <source>
        <dbReference type="EMBL" id="GAA0183322.1"/>
    </source>
</evidence>
<dbReference type="Gene3D" id="1.20.5.350">
    <property type="match status" value="1"/>
</dbReference>
<evidence type="ECO:0000313" key="4">
    <source>
        <dbReference type="Proteomes" id="UP001454036"/>
    </source>
</evidence>
<dbReference type="EMBL" id="BAABME010011156">
    <property type="protein sequence ID" value="GAA0183322.1"/>
    <property type="molecule type" value="Genomic_DNA"/>
</dbReference>
<feature type="compositionally biased region" description="Basic and acidic residues" evidence="2">
    <location>
        <begin position="9"/>
        <end position="33"/>
    </location>
</feature>
<dbReference type="Proteomes" id="UP001454036">
    <property type="component" value="Unassembled WGS sequence"/>
</dbReference>
<protein>
    <submittedName>
        <fullName evidence="3">Uncharacterized protein</fullName>
    </submittedName>
</protein>
<dbReference type="SUPFAM" id="SSF90250">
    <property type="entry name" value="Troponin coil-coiled subunits"/>
    <property type="match status" value="1"/>
</dbReference>